<dbReference type="PROSITE" id="PS50920">
    <property type="entry name" value="SOLCAR"/>
    <property type="match status" value="3"/>
</dbReference>
<reference evidence="12 13" key="1">
    <citation type="submission" date="2017-03" db="EMBL/GenBank/DDBJ databases">
        <title>Genomes of endolithic fungi from Antarctica.</title>
        <authorList>
            <person name="Coleine C."/>
            <person name="Masonjones S."/>
            <person name="Stajich J.E."/>
        </authorList>
    </citation>
    <scope>NUCLEOTIDE SEQUENCE [LARGE SCALE GENOMIC DNA]</scope>
    <source>
        <strain evidence="12 13">CCFEE 6315</strain>
    </source>
</reference>
<keyword evidence="3 9" id="KW-0812">Transmembrane</keyword>
<feature type="region of interest" description="Disordered" evidence="11">
    <location>
        <begin position="1"/>
        <end position="51"/>
    </location>
</feature>
<feature type="compositionally biased region" description="Low complexity" evidence="11">
    <location>
        <begin position="19"/>
        <end position="36"/>
    </location>
</feature>
<comment type="subcellular location">
    <subcellularLocation>
        <location evidence="1">Mitochondrion inner membrane</location>
        <topology evidence="1">Multi-pass membrane protein</topology>
    </subcellularLocation>
</comment>
<dbReference type="PANTHER" id="PTHR45829:SF1">
    <property type="entry name" value="CARRIER PROTEIN, PUTATIVE (AFU_ORTHOLOGUE AFUA_4G06780)-RELATED"/>
    <property type="match status" value="1"/>
</dbReference>
<dbReference type="GO" id="GO:1990519">
    <property type="term" value="P:pyrimidine nucleotide import into mitochondrion"/>
    <property type="evidence" value="ECO:0007669"/>
    <property type="project" value="TreeGrafter"/>
</dbReference>
<feature type="repeat" description="Solcar" evidence="9">
    <location>
        <begin position="76"/>
        <end position="178"/>
    </location>
</feature>
<dbReference type="GO" id="GO:0015218">
    <property type="term" value="F:pyrimidine nucleotide transmembrane transporter activity"/>
    <property type="evidence" value="ECO:0007669"/>
    <property type="project" value="InterPro"/>
</dbReference>
<dbReference type="Gene3D" id="1.50.40.10">
    <property type="entry name" value="Mitochondrial carrier domain"/>
    <property type="match status" value="1"/>
</dbReference>
<feature type="region of interest" description="Disordered" evidence="11">
    <location>
        <begin position="344"/>
        <end position="363"/>
    </location>
</feature>
<accession>A0A4U0TXT3</accession>
<dbReference type="Pfam" id="PF00153">
    <property type="entry name" value="Mito_carr"/>
    <property type="match status" value="3"/>
</dbReference>
<evidence type="ECO:0000256" key="2">
    <source>
        <dbReference type="ARBA" id="ARBA00022448"/>
    </source>
</evidence>
<evidence type="ECO:0000256" key="1">
    <source>
        <dbReference type="ARBA" id="ARBA00004448"/>
    </source>
</evidence>
<dbReference type="InterPro" id="IPR018108">
    <property type="entry name" value="MCP_transmembrane"/>
</dbReference>
<gene>
    <name evidence="12" type="ORF">B0A50_04575</name>
</gene>
<comment type="similarity">
    <text evidence="10">Belongs to the mitochondrial carrier (TC 2.A.29) family.</text>
</comment>
<organism evidence="12 13">
    <name type="scientific">Salinomyces thailandicus</name>
    <dbReference type="NCBI Taxonomy" id="706561"/>
    <lineage>
        <taxon>Eukaryota</taxon>
        <taxon>Fungi</taxon>
        <taxon>Dikarya</taxon>
        <taxon>Ascomycota</taxon>
        <taxon>Pezizomycotina</taxon>
        <taxon>Dothideomycetes</taxon>
        <taxon>Dothideomycetidae</taxon>
        <taxon>Mycosphaerellales</taxon>
        <taxon>Teratosphaeriaceae</taxon>
        <taxon>Salinomyces</taxon>
    </lineage>
</organism>
<evidence type="ECO:0000256" key="6">
    <source>
        <dbReference type="ARBA" id="ARBA00022989"/>
    </source>
</evidence>
<name>A0A4U0TXT3_9PEZI</name>
<comment type="caution">
    <text evidence="12">The sequence shown here is derived from an EMBL/GenBank/DDBJ whole genome shotgun (WGS) entry which is preliminary data.</text>
</comment>
<dbReference type="InterPro" id="IPR002067">
    <property type="entry name" value="MCP"/>
</dbReference>
<evidence type="ECO:0000256" key="8">
    <source>
        <dbReference type="ARBA" id="ARBA00023136"/>
    </source>
</evidence>
<keyword evidence="4" id="KW-0677">Repeat</keyword>
<dbReference type="OrthoDB" id="10266426at2759"/>
<evidence type="ECO:0000256" key="3">
    <source>
        <dbReference type="ARBA" id="ARBA00022692"/>
    </source>
</evidence>
<dbReference type="InterPro" id="IPR023395">
    <property type="entry name" value="MCP_dom_sf"/>
</dbReference>
<sequence length="432" mass="46434">MADGEGVRHEEGPPSNTVATATTGAADGTSGSTGAGTEKKRQASGLTNEAIEKTKRALRRNPSFGGKIAILSTHVSEDVVNAFSGGVGGIVSGIAICPLDVIKTKLQAQGSFSRNPYSSASAAGPPPTTLYRGLFGTARTIVKADGVTGLYRGLSPMLLGYLPTWAVYMTVYNRTRDTLYRNGYAASNFDTFVAQIYSALAAGGCSTLTTNPIWVVKTRLMSQSSSHSSSSAAARTPWNYTSTFNAFTTMYRVEGLKSFYSGLTPALLGLTHVAIQFPLYEYFKLRFTGVEMGAAPPDSKGPDGKNALGSLAATLIAKVTATTATYPHEVLRTRMQTQQRLYTADPKTNGGETHPQQQNHSRSLLRTFRTILREEGWKAMYRGMGTNMLRAVPAAMTTMLTYESVKGGLERVVEQGLVSREDEAERVQENTQ</sequence>
<evidence type="ECO:0000256" key="11">
    <source>
        <dbReference type="SAM" id="MobiDB-lite"/>
    </source>
</evidence>
<dbReference type="EMBL" id="NAJL01000024">
    <property type="protein sequence ID" value="TKA27238.1"/>
    <property type="molecule type" value="Genomic_DNA"/>
</dbReference>
<dbReference type="AlphaFoldDB" id="A0A4U0TXT3"/>
<protein>
    <recommendedName>
        <fullName evidence="14">Mitochondrial carrier protein</fullName>
    </recommendedName>
</protein>
<feature type="repeat" description="Solcar" evidence="9">
    <location>
        <begin position="190"/>
        <end position="286"/>
    </location>
</feature>
<evidence type="ECO:0000256" key="10">
    <source>
        <dbReference type="RuleBase" id="RU000488"/>
    </source>
</evidence>
<dbReference type="GO" id="GO:0005743">
    <property type="term" value="C:mitochondrial inner membrane"/>
    <property type="evidence" value="ECO:0007669"/>
    <property type="project" value="UniProtKB-SubCell"/>
</dbReference>
<dbReference type="PRINTS" id="PR00926">
    <property type="entry name" value="MITOCARRIER"/>
</dbReference>
<evidence type="ECO:0000313" key="12">
    <source>
        <dbReference type="EMBL" id="TKA27238.1"/>
    </source>
</evidence>
<dbReference type="SUPFAM" id="SSF103506">
    <property type="entry name" value="Mitochondrial carrier"/>
    <property type="match status" value="1"/>
</dbReference>
<evidence type="ECO:0008006" key="14">
    <source>
        <dbReference type="Google" id="ProtNLM"/>
    </source>
</evidence>
<evidence type="ECO:0000256" key="4">
    <source>
        <dbReference type="ARBA" id="ARBA00022737"/>
    </source>
</evidence>
<feature type="compositionally biased region" description="Basic and acidic residues" evidence="11">
    <location>
        <begin position="1"/>
        <end position="12"/>
    </location>
</feature>
<keyword evidence="13" id="KW-1185">Reference proteome</keyword>
<feature type="compositionally biased region" description="Polar residues" evidence="11">
    <location>
        <begin position="350"/>
        <end position="363"/>
    </location>
</feature>
<dbReference type="Proteomes" id="UP000308549">
    <property type="component" value="Unassembled WGS sequence"/>
</dbReference>
<proteinExistence type="inferred from homology"/>
<feature type="repeat" description="Solcar" evidence="9">
    <location>
        <begin position="305"/>
        <end position="408"/>
    </location>
</feature>
<evidence type="ECO:0000313" key="13">
    <source>
        <dbReference type="Proteomes" id="UP000308549"/>
    </source>
</evidence>
<keyword evidence="2 10" id="KW-0813">Transport</keyword>
<keyword evidence="5" id="KW-0999">Mitochondrion inner membrane</keyword>
<evidence type="ECO:0000256" key="9">
    <source>
        <dbReference type="PROSITE-ProRule" id="PRU00282"/>
    </source>
</evidence>
<keyword evidence="6" id="KW-1133">Transmembrane helix</keyword>
<dbReference type="PANTHER" id="PTHR45829">
    <property type="entry name" value="MITOCHONDRIAL CARRIER PROTEIN RIM2"/>
    <property type="match status" value="1"/>
</dbReference>
<dbReference type="InterPro" id="IPR049562">
    <property type="entry name" value="SLC25A33/36-like"/>
</dbReference>
<dbReference type="FunFam" id="1.50.40.10:FF:000075">
    <property type="entry name" value="Nicotinamide adenine dinucleotide transporter 2, mitochondrial"/>
    <property type="match status" value="1"/>
</dbReference>
<evidence type="ECO:0000256" key="7">
    <source>
        <dbReference type="ARBA" id="ARBA00023128"/>
    </source>
</evidence>
<evidence type="ECO:0000256" key="5">
    <source>
        <dbReference type="ARBA" id="ARBA00022792"/>
    </source>
</evidence>
<keyword evidence="7" id="KW-0496">Mitochondrion</keyword>
<keyword evidence="8 9" id="KW-0472">Membrane</keyword>